<proteinExistence type="predicted"/>
<evidence type="ECO:0000313" key="2">
    <source>
        <dbReference type="EMBL" id="KAK3592345.1"/>
    </source>
</evidence>
<evidence type="ECO:0000313" key="3">
    <source>
        <dbReference type="Proteomes" id="UP001195483"/>
    </source>
</evidence>
<sequence length="339" mass="37768">MCAIEKNESYNPSPFFSCIVCRYFSFNLFIPRFPRRDGHKNNIRPNLLNTIPKPPTLERPHPPPSLYPSNSPSHPPIATPTPHFYIPPNGLPPPPTIACTTYSHTPLKRTTTPHPIPTLQPTHPRPTTVLVPIGHLKHLFEHSIQNAHANGDTLDILIGLNDLAIYRHQPSSPLTACETRLWLDRNNPALTSNSKWPIHPVAPITGNPRHYASLHHSRSVSQFPNERAATSHTPTYPTPTHRLPKTVSQAPTKDQVKFYTPKGDFISQHINSLLFPTKALLIQQKNFRSPKNPPPAQTKSPMPTVHETGSSSQSEADEPNPTPTAIPPNPQNPNTILNK</sequence>
<name>A0AAE0SIZ6_9BIVA</name>
<feature type="compositionally biased region" description="Polar residues" evidence="1">
    <location>
        <begin position="297"/>
        <end position="314"/>
    </location>
</feature>
<feature type="region of interest" description="Disordered" evidence="1">
    <location>
        <begin position="214"/>
        <end position="250"/>
    </location>
</feature>
<reference evidence="2" key="3">
    <citation type="submission" date="2023-05" db="EMBL/GenBank/DDBJ databases">
        <authorList>
            <person name="Smith C.H."/>
        </authorList>
    </citation>
    <scope>NUCLEOTIDE SEQUENCE</scope>
    <source>
        <strain evidence="2">CHS0354</strain>
        <tissue evidence="2">Mantle</tissue>
    </source>
</reference>
<organism evidence="2 3">
    <name type="scientific">Potamilus streckersoni</name>
    <dbReference type="NCBI Taxonomy" id="2493646"/>
    <lineage>
        <taxon>Eukaryota</taxon>
        <taxon>Metazoa</taxon>
        <taxon>Spiralia</taxon>
        <taxon>Lophotrochozoa</taxon>
        <taxon>Mollusca</taxon>
        <taxon>Bivalvia</taxon>
        <taxon>Autobranchia</taxon>
        <taxon>Heteroconchia</taxon>
        <taxon>Palaeoheterodonta</taxon>
        <taxon>Unionida</taxon>
        <taxon>Unionoidea</taxon>
        <taxon>Unionidae</taxon>
        <taxon>Ambleminae</taxon>
        <taxon>Lampsilini</taxon>
        <taxon>Potamilus</taxon>
    </lineage>
</organism>
<reference evidence="2" key="1">
    <citation type="journal article" date="2021" name="Genome Biol. Evol.">
        <title>A High-Quality Reference Genome for a Parasitic Bivalve with Doubly Uniparental Inheritance (Bivalvia: Unionida).</title>
        <authorList>
            <person name="Smith C.H."/>
        </authorList>
    </citation>
    <scope>NUCLEOTIDE SEQUENCE</scope>
    <source>
        <strain evidence="2">CHS0354</strain>
    </source>
</reference>
<gene>
    <name evidence="2" type="ORF">CHS0354_021679</name>
</gene>
<dbReference type="AlphaFoldDB" id="A0AAE0SIZ6"/>
<feature type="compositionally biased region" description="Pro residues" evidence="1">
    <location>
        <begin position="320"/>
        <end position="331"/>
    </location>
</feature>
<dbReference type="EMBL" id="JAEAOA010001324">
    <property type="protein sequence ID" value="KAK3592345.1"/>
    <property type="molecule type" value="Genomic_DNA"/>
</dbReference>
<comment type="caution">
    <text evidence="2">The sequence shown here is derived from an EMBL/GenBank/DDBJ whole genome shotgun (WGS) entry which is preliminary data.</text>
</comment>
<evidence type="ECO:0000256" key="1">
    <source>
        <dbReference type="SAM" id="MobiDB-lite"/>
    </source>
</evidence>
<feature type="region of interest" description="Disordered" evidence="1">
    <location>
        <begin position="37"/>
        <end position="82"/>
    </location>
</feature>
<protein>
    <submittedName>
        <fullName evidence="2">Uncharacterized protein</fullName>
    </submittedName>
</protein>
<feature type="compositionally biased region" description="Polar residues" evidence="1">
    <location>
        <begin position="219"/>
        <end position="232"/>
    </location>
</feature>
<dbReference type="Proteomes" id="UP001195483">
    <property type="component" value="Unassembled WGS sequence"/>
</dbReference>
<reference evidence="2" key="2">
    <citation type="journal article" date="2021" name="Genome Biol. Evol.">
        <title>Developing a high-quality reference genome for a parasitic bivalve with doubly uniparental inheritance (Bivalvia: Unionida).</title>
        <authorList>
            <person name="Smith C.H."/>
        </authorList>
    </citation>
    <scope>NUCLEOTIDE SEQUENCE</scope>
    <source>
        <strain evidence="2">CHS0354</strain>
        <tissue evidence="2">Mantle</tissue>
    </source>
</reference>
<feature type="region of interest" description="Disordered" evidence="1">
    <location>
        <begin position="287"/>
        <end position="339"/>
    </location>
</feature>
<accession>A0AAE0SIZ6</accession>
<keyword evidence="3" id="KW-1185">Reference proteome</keyword>